<organism evidence="1 2">
    <name type="scientific">Hibiscus sabdariffa</name>
    <name type="common">roselle</name>
    <dbReference type="NCBI Taxonomy" id="183260"/>
    <lineage>
        <taxon>Eukaryota</taxon>
        <taxon>Viridiplantae</taxon>
        <taxon>Streptophyta</taxon>
        <taxon>Embryophyta</taxon>
        <taxon>Tracheophyta</taxon>
        <taxon>Spermatophyta</taxon>
        <taxon>Magnoliopsida</taxon>
        <taxon>eudicotyledons</taxon>
        <taxon>Gunneridae</taxon>
        <taxon>Pentapetalae</taxon>
        <taxon>rosids</taxon>
        <taxon>malvids</taxon>
        <taxon>Malvales</taxon>
        <taxon>Malvaceae</taxon>
        <taxon>Malvoideae</taxon>
        <taxon>Hibiscus</taxon>
    </lineage>
</organism>
<keyword evidence="2" id="KW-1185">Reference proteome</keyword>
<sequence length="234" mass="25286">MSNPDSLQALTLAPSSMGGVSSRPPNDIIIVDDVGFKIYRNSGSRFVALSDIEAVTVEDDLDNPALALAETSGCAARVPKGNSKLVMAKQSMIAIVPVESREVVIPGSTSLNKDSHTVVRIKSADIDLLMSNKSENIRMGSTLGPGFKGGSKGGMWITTLPKPSAKRRKKVGKETEDAAISNRVDWLLSEFDQSERSLGQGDREMEPSEHVVDPTIQWSDNATCENRIRDAMQQ</sequence>
<protein>
    <submittedName>
        <fullName evidence="1">Uncharacterized protein</fullName>
    </submittedName>
</protein>
<gene>
    <name evidence="1" type="ORF">V6N11_064716</name>
</gene>
<evidence type="ECO:0000313" key="2">
    <source>
        <dbReference type="Proteomes" id="UP001396334"/>
    </source>
</evidence>
<proteinExistence type="predicted"/>
<name>A0ABR2NBK3_9ROSI</name>
<dbReference type="Proteomes" id="UP001396334">
    <property type="component" value="Unassembled WGS sequence"/>
</dbReference>
<reference evidence="1 2" key="1">
    <citation type="journal article" date="2024" name="G3 (Bethesda)">
        <title>Genome assembly of Hibiscus sabdariffa L. provides insights into metabolisms of medicinal natural products.</title>
        <authorList>
            <person name="Kim T."/>
        </authorList>
    </citation>
    <scope>NUCLEOTIDE SEQUENCE [LARGE SCALE GENOMIC DNA]</scope>
    <source>
        <strain evidence="1">TK-2024</strain>
        <tissue evidence="1">Old leaves</tissue>
    </source>
</reference>
<accession>A0ABR2NBK3</accession>
<evidence type="ECO:0000313" key="1">
    <source>
        <dbReference type="EMBL" id="KAK8973475.1"/>
    </source>
</evidence>
<comment type="caution">
    <text evidence="1">The sequence shown here is derived from an EMBL/GenBank/DDBJ whole genome shotgun (WGS) entry which is preliminary data.</text>
</comment>
<dbReference type="EMBL" id="JBBPBN010000185">
    <property type="protein sequence ID" value="KAK8973475.1"/>
    <property type="molecule type" value="Genomic_DNA"/>
</dbReference>